<evidence type="ECO:0000256" key="3">
    <source>
        <dbReference type="ARBA" id="ARBA00022982"/>
    </source>
</evidence>
<feature type="site" description="Deprotonates C-terminal active site Cys" evidence="8">
    <location>
        <position position="25"/>
    </location>
</feature>
<accession>B0VH83</accession>
<dbReference type="InterPro" id="IPR005746">
    <property type="entry name" value="Thioredoxin"/>
</dbReference>
<keyword evidence="5 9" id="KW-0676">Redox-active center</keyword>
<evidence type="ECO:0000259" key="10">
    <source>
        <dbReference type="PROSITE" id="PS51352"/>
    </source>
</evidence>
<dbReference type="NCBIfam" id="TIGR01068">
    <property type="entry name" value="thioredoxin"/>
    <property type="match status" value="1"/>
</dbReference>
<evidence type="ECO:0000256" key="2">
    <source>
        <dbReference type="ARBA" id="ARBA00022448"/>
    </source>
</evidence>
<dbReference type="CDD" id="cd02947">
    <property type="entry name" value="TRX_family"/>
    <property type="match status" value="1"/>
</dbReference>
<dbReference type="SUPFAM" id="SSF52833">
    <property type="entry name" value="Thioredoxin-like"/>
    <property type="match status" value="1"/>
</dbReference>
<reference evidence="11 12" key="1">
    <citation type="journal article" date="2008" name="J. Bacteriol.">
        <title>'Candidatus Cloacamonas acidaminovorans': genome sequence reconstruction provides a first glimpse of a new bacterial division.</title>
        <authorList>
            <person name="Pelletier E."/>
            <person name="Kreimeyer A."/>
            <person name="Bocs S."/>
            <person name="Rouy Z."/>
            <person name="Gyapay G."/>
            <person name="Chouari R."/>
            <person name="Riviere D."/>
            <person name="Ganesan A."/>
            <person name="Daegelen P."/>
            <person name="Sghir A."/>
            <person name="Cohen G.N."/>
            <person name="Medigue C."/>
            <person name="Weissenbach J."/>
            <person name="Le Paslier D."/>
        </authorList>
    </citation>
    <scope>NUCLEOTIDE SEQUENCE [LARGE SCALE GENOMIC DNA]</scope>
    <source>
        <strain evidence="12">Evry</strain>
    </source>
</reference>
<evidence type="ECO:0000256" key="7">
    <source>
        <dbReference type="PIRNR" id="PIRNR000077"/>
    </source>
</evidence>
<feature type="site" description="Contributes to redox potential value" evidence="8">
    <location>
        <position position="33"/>
    </location>
</feature>
<feature type="disulfide bond" description="Redox-active" evidence="9">
    <location>
        <begin position="31"/>
        <end position="34"/>
    </location>
</feature>
<dbReference type="OrthoDB" id="9790390at2"/>
<comment type="similarity">
    <text evidence="1 7">Belongs to the thioredoxin family.</text>
</comment>
<dbReference type="InterPro" id="IPR036249">
    <property type="entry name" value="Thioredoxin-like_sf"/>
</dbReference>
<evidence type="ECO:0000256" key="6">
    <source>
        <dbReference type="NCBIfam" id="TIGR01068"/>
    </source>
</evidence>
<dbReference type="HOGENOM" id="CLU_090389_10_3_0"/>
<dbReference type="PROSITE" id="PS51352">
    <property type="entry name" value="THIOREDOXIN_2"/>
    <property type="match status" value="1"/>
</dbReference>
<sequence>MAILEVNSANFETEVLKSTQPVLVDFWAPWCGPCKALSPTIDKIANETEGKIKVVKINVDEAQDIAAKYSVMSIPTLLIFVNGVVSDQLIGLVQKDKIMDKLNKFIV</sequence>
<dbReference type="AlphaFoldDB" id="B0VH83"/>
<dbReference type="KEGG" id="caci:CLOAM0816"/>
<dbReference type="STRING" id="459349.CLOAM0816"/>
<keyword evidence="2" id="KW-0813">Transport</keyword>
<gene>
    <name evidence="11" type="primary">trx</name>
    <name evidence="11" type="ordered locus">CLOAM0816</name>
</gene>
<dbReference type="Proteomes" id="UP000002019">
    <property type="component" value="Chromosome"/>
</dbReference>
<dbReference type="Pfam" id="PF00085">
    <property type="entry name" value="Thioredoxin"/>
    <property type="match status" value="1"/>
</dbReference>
<dbReference type="PANTHER" id="PTHR45663:SF11">
    <property type="entry name" value="GEO12009P1"/>
    <property type="match status" value="1"/>
</dbReference>
<protein>
    <recommendedName>
        <fullName evidence="6 7">Thioredoxin</fullName>
    </recommendedName>
</protein>
<keyword evidence="4 9" id="KW-1015">Disulfide bond</keyword>
<dbReference type="GO" id="GO:0005737">
    <property type="term" value="C:cytoplasm"/>
    <property type="evidence" value="ECO:0007669"/>
    <property type="project" value="TreeGrafter"/>
</dbReference>
<dbReference type="PANTHER" id="PTHR45663">
    <property type="entry name" value="GEO12009P1"/>
    <property type="match status" value="1"/>
</dbReference>
<feature type="domain" description="Thioredoxin" evidence="10">
    <location>
        <begin position="1"/>
        <end position="107"/>
    </location>
</feature>
<evidence type="ECO:0000313" key="12">
    <source>
        <dbReference type="Proteomes" id="UP000002019"/>
    </source>
</evidence>
<dbReference type="EMBL" id="CU466930">
    <property type="protein sequence ID" value="CAO80698.1"/>
    <property type="molecule type" value="Genomic_DNA"/>
</dbReference>
<evidence type="ECO:0000256" key="8">
    <source>
        <dbReference type="PIRSR" id="PIRSR000077-1"/>
    </source>
</evidence>
<evidence type="ECO:0000256" key="9">
    <source>
        <dbReference type="PIRSR" id="PIRSR000077-4"/>
    </source>
</evidence>
<feature type="active site" description="Nucleophile" evidence="8">
    <location>
        <position position="31"/>
    </location>
</feature>
<evidence type="ECO:0000256" key="4">
    <source>
        <dbReference type="ARBA" id="ARBA00023157"/>
    </source>
</evidence>
<feature type="active site" description="Nucleophile" evidence="8">
    <location>
        <position position="34"/>
    </location>
</feature>
<keyword evidence="3" id="KW-0249">Electron transport</keyword>
<organism evidence="11 12">
    <name type="scientific">Cloacimonas acidaminovorans (strain Evry)</name>
    <dbReference type="NCBI Taxonomy" id="459349"/>
    <lineage>
        <taxon>Bacteria</taxon>
        <taxon>Pseudomonadati</taxon>
        <taxon>Candidatus Cloacimonadota</taxon>
        <taxon>Candidatus Cloacimonadia</taxon>
        <taxon>Candidatus Cloacimonadales</taxon>
        <taxon>Candidatus Cloacimonadaceae</taxon>
        <taxon>Candidatus Cloacimonas</taxon>
    </lineage>
</organism>
<dbReference type="GO" id="GO:0015035">
    <property type="term" value="F:protein-disulfide reductase activity"/>
    <property type="evidence" value="ECO:0007669"/>
    <property type="project" value="UniProtKB-UniRule"/>
</dbReference>
<feature type="site" description="Contributes to redox potential value" evidence="8">
    <location>
        <position position="32"/>
    </location>
</feature>
<evidence type="ECO:0000256" key="1">
    <source>
        <dbReference type="ARBA" id="ARBA00008987"/>
    </source>
</evidence>
<dbReference type="PIRSF" id="PIRSF000077">
    <property type="entry name" value="Thioredoxin"/>
    <property type="match status" value="1"/>
</dbReference>
<dbReference type="eggNOG" id="COG3118">
    <property type="taxonomic scope" value="Bacteria"/>
</dbReference>
<proteinExistence type="inferred from homology"/>
<evidence type="ECO:0000313" key="11">
    <source>
        <dbReference type="EMBL" id="CAO80698.1"/>
    </source>
</evidence>
<dbReference type="PRINTS" id="PR00421">
    <property type="entry name" value="THIOREDOXIN"/>
</dbReference>
<dbReference type="PROSITE" id="PS00194">
    <property type="entry name" value="THIOREDOXIN_1"/>
    <property type="match status" value="1"/>
</dbReference>
<dbReference type="FunFam" id="3.40.30.10:FF:000001">
    <property type="entry name" value="Thioredoxin"/>
    <property type="match status" value="1"/>
</dbReference>
<dbReference type="InterPro" id="IPR017937">
    <property type="entry name" value="Thioredoxin_CS"/>
</dbReference>
<dbReference type="Gene3D" id="3.40.30.10">
    <property type="entry name" value="Glutaredoxin"/>
    <property type="match status" value="1"/>
</dbReference>
<dbReference type="RefSeq" id="WP_015424556.1">
    <property type="nucleotide sequence ID" value="NC_020449.1"/>
</dbReference>
<name>B0VH83_CLOAI</name>
<keyword evidence="12" id="KW-1185">Reference proteome</keyword>
<dbReference type="InterPro" id="IPR013766">
    <property type="entry name" value="Thioredoxin_domain"/>
</dbReference>
<evidence type="ECO:0000256" key="5">
    <source>
        <dbReference type="ARBA" id="ARBA00023284"/>
    </source>
</evidence>